<proteinExistence type="predicted"/>
<feature type="compositionally biased region" description="Basic and acidic residues" evidence="1">
    <location>
        <begin position="39"/>
        <end position="62"/>
    </location>
</feature>
<reference evidence="2" key="1">
    <citation type="journal article" date="2010" name="Science">
        <title>The genome of the Western clawed frog Xenopus tropicalis.</title>
        <authorList>
            <person name="Hellsten U."/>
            <person name="Harland R.M."/>
            <person name="Gilchrist M.J."/>
            <person name="Hendrix D."/>
            <person name="Jurka J."/>
            <person name="Kapitonov V."/>
            <person name="Ovcharenko I."/>
            <person name="Putnam N.H."/>
            <person name="Shu S."/>
            <person name="Taher L."/>
            <person name="Blitz I.L."/>
            <person name="Blumberg B."/>
            <person name="Dichmann D.S."/>
            <person name="Dubchak I."/>
            <person name="Amaya E."/>
            <person name="Detter J.C."/>
            <person name="Fletcher R."/>
            <person name="Gerhard D.S."/>
            <person name="Goodstein D."/>
            <person name="Graves T."/>
            <person name="Grigoriev I.V."/>
            <person name="Grimwood J."/>
            <person name="Kawashima T."/>
            <person name="Lindquist E."/>
            <person name="Lucas S.M."/>
            <person name="Mead P.E."/>
            <person name="Mitros T."/>
            <person name="Ogino H."/>
            <person name="Ohta Y."/>
            <person name="Poliakov A.V."/>
            <person name="Pollet N."/>
            <person name="Robert J."/>
            <person name="Salamov A."/>
            <person name="Sater A.K."/>
            <person name="Schmutz J."/>
            <person name="Terry A."/>
            <person name="Vize P.D."/>
            <person name="Warren W.C."/>
            <person name="Wells D."/>
            <person name="Wills A."/>
            <person name="Wilson R.K."/>
            <person name="Zimmerman L.B."/>
            <person name="Zorn A.M."/>
            <person name="Grainger R."/>
            <person name="Grammer T."/>
            <person name="Khokha M.K."/>
            <person name="Richardson P.M."/>
            <person name="Rokhsar D.S."/>
        </authorList>
    </citation>
    <scope>NUCLEOTIDE SEQUENCE [LARGE SCALE GENOMIC DNA]</scope>
    <source>
        <strain evidence="2">Nigerian</strain>
    </source>
</reference>
<feature type="compositionally biased region" description="Low complexity" evidence="1">
    <location>
        <begin position="1"/>
        <end position="17"/>
    </location>
</feature>
<evidence type="ECO:0000256" key="1">
    <source>
        <dbReference type="SAM" id="MobiDB-lite"/>
    </source>
</evidence>
<dbReference type="Bgee" id="ENSXETG00000031276">
    <property type="expression patterns" value="Expressed in liver and 12 other cell types or tissues"/>
</dbReference>
<name>A0A6I8PNE0_XENTR</name>
<protein>
    <submittedName>
        <fullName evidence="2">Uncharacterized protein</fullName>
    </submittedName>
</protein>
<organism evidence="2">
    <name type="scientific">Xenopus tropicalis</name>
    <name type="common">Western clawed frog</name>
    <name type="synonym">Silurana tropicalis</name>
    <dbReference type="NCBI Taxonomy" id="8364"/>
    <lineage>
        <taxon>Eukaryota</taxon>
        <taxon>Metazoa</taxon>
        <taxon>Chordata</taxon>
        <taxon>Craniata</taxon>
        <taxon>Vertebrata</taxon>
        <taxon>Euteleostomi</taxon>
        <taxon>Amphibia</taxon>
        <taxon>Batrachia</taxon>
        <taxon>Anura</taxon>
        <taxon>Pipoidea</taxon>
        <taxon>Pipidae</taxon>
        <taxon>Xenopodinae</taxon>
        <taxon>Xenopus</taxon>
        <taxon>Silurana</taxon>
    </lineage>
</organism>
<feature type="region of interest" description="Disordered" evidence="1">
    <location>
        <begin position="1"/>
        <end position="65"/>
    </location>
</feature>
<dbReference type="AlphaFoldDB" id="A0A6I8PNE0"/>
<reference evidence="2" key="2">
    <citation type="submission" date="2020-05" db="UniProtKB">
        <authorList>
            <consortium name="Ensembl"/>
        </authorList>
    </citation>
    <scope>IDENTIFICATION</scope>
</reference>
<accession>A0A6I8PNE0</accession>
<gene>
    <name evidence="2" type="primary">MGC147302</name>
</gene>
<dbReference type="Ensembl" id="ENSXETT00000061719">
    <property type="protein sequence ID" value="ENSXETP00000060480"/>
    <property type="gene ID" value="ENSXETG00000031276"/>
</dbReference>
<sequence>MGSGCSRGSSSVLIVSSQQPRSPSKREPSAQEETIACQTRDEPVAPTKQGKEPERGRPRPKDIDEDLQLLDELLEESQDCLSDKDPKLKAQALESRCHITSPQSQPQVCGKKPHNPETTLAIQGQPQLQLTSSLPNNIHYRQQENNSKTVLKTRNTQDAENNNLSYQLQGAQEAREEKPALKYNKSEEALMDIIARQYYP</sequence>
<evidence type="ECO:0000313" key="2">
    <source>
        <dbReference type="Ensembl" id="ENSXETP00000060480"/>
    </source>
</evidence>
<dbReference type="InParanoid" id="A0A6I8PNE0"/>